<sequence>MPHPADSTQPISRNLRLAETIANQIARHSPSGMFINHGLENRQKNAPSVESLPYSSMFINHGLENRQTKPPPSVESTSSSEVRLLFRNPVFRNLFIELPV</sequence>
<name>A0ABD1PYY4_9LAMI</name>
<dbReference type="EMBL" id="JBFOLJ010000016">
    <property type="protein sequence ID" value="KAL2469146.1"/>
    <property type="molecule type" value="Genomic_DNA"/>
</dbReference>
<protein>
    <submittedName>
        <fullName evidence="1">Uncharacterized protein</fullName>
    </submittedName>
</protein>
<comment type="caution">
    <text evidence="1">The sequence shown here is derived from an EMBL/GenBank/DDBJ whole genome shotgun (WGS) entry which is preliminary data.</text>
</comment>
<evidence type="ECO:0000313" key="2">
    <source>
        <dbReference type="Proteomes" id="UP001604277"/>
    </source>
</evidence>
<organism evidence="1 2">
    <name type="scientific">Forsythia ovata</name>
    <dbReference type="NCBI Taxonomy" id="205694"/>
    <lineage>
        <taxon>Eukaryota</taxon>
        <taxon>Viridiplantae</taxon>
        <taxon>Streptophyta</taxon>
        <taxon>Embryophyta</taxon>
        <taxon>Tracheophyta</taxon>
        <taxon>Spermatophyta</taxon>
        <taxon>Magnoliopsida</taxon>
        <taxon>eudicotyledons</taxon>
        <taxon>Gunneridae</taxon>
        <taxon>Pentapetalae</taxon>
        <taxon>asterids</taxon>
        <taxon>lamiids</taxon>
        <taxon>Lamiales</taxon>
        <taxon>Oleaceae</taxon>
        <taxon>Forsythieae</taxon>
        <taxon>Forsythia</taxon>
    </lineage>
</organism>
<accession>A0ABD1PYY4</accession>
<proteinExistence type="predicted"/>
<dbReference type="AlphaFoldDB" id="A0ABD1PYY4"/>
<dbReference type="Proteomes" id="UP001604277">
    <property type="component" value="Unassembled WGS sequence"/>
</dbReference>
<reference evidence="2" key="1">
    <citation type="submission" date="2024-07" db="EMBL/GenBank/DDBJ databases">
        <title>Two chromosome-level genome assemblies of Korean endemic species Abeliophyllum distichum and Forsythia ovata (Oleaceae).</title>
        <authorList>
            <person name="Jang H."/>
        </authorList>
    </citation>
    <scope>NUCLEOTIDE SEQUENCE [LARGE SCALE GENOMIC DNA]</scope>
</reference>
<gene>
    <name evidence="1" type="ORF">Fot_50722</name>
</gene>
<keyword evidence="2" id="KW-1185">Reference proteome</keyword>
<evidence type="ECO:0000313" key="1">
    <source>
        <dbReference type="EMBL" id="KAL2469146.1"/>
    </source>
</evidence>